<evidence type="ECO:0000313" key="9">
    <source>
        <dbReference type="Proteomes" id="UP000502823"/>
    </source>
</evidence>
<dbReference type="InParanoid" id="A0A6L2P920"/>
<proteinExistence type="predicted"/>
<evidence type="ECO:0000313" key="8">
    <source>
        <dbReference type="EMBL" id="GFG28744.1"/>
    </source>
</evidence>
<evidence type="ECO:0000256" key="1">
    <source>
        <dbReference type="ARBA" id="ARBA00004141"/>
    </source>
</evidence>
<keyword evidence="3 6" id="KW-1133">Transmembrane helix</keyword>
<dbReference type="EMBL" id="BLKM01009919">
    <property type="protein sequence ID" value="GFG28744.1"/>
    <property type="molecule type" value="Genomic_DNA"/>
</dbReference>
<dbReference type="PANTHER" id="PTHR36692">
    <property type="entry name" value="PROTEIN SNAKESKIN"/>
    <property type="match status" value="1"/>
</dbReference>
<evidence type="ECO:0000259" key="7">
    <source>
        <dbReference type="PROSITE" id="PS51225"/>
    </source>
</evidence>
<dbReference type="PROSITE" id="PS51225">
    <property type="entry name" value="MARVEL"/>
    <property type="match status" value="1"/>
</dbReference>
<comment type="subcellular location">
    <subcellularLocation>
        <location evidence="1">Membrane</location>
        <topology evidence="1">Multi-pass membrane protein</topology>
    </subcellularLocation>
</comment>
<keyword evidence="2 5" id="KW-0812">Transmembrane</keyword>
<dbReference type="InterPro" id="IPR008253">
    <property type="entry name" value="Marvel"/>
</dbReference>
<dbReference type="AlphaFoldDB" id="A0A6L2P920"/>
<feature type="domain" description="MARVEL" evidence="7">
    <location>
        <begin position="7"/>
        <end position="133"/>
    </location>
</feature>
<comment type="caution">
    <text evidence="8">The sequence shown here is derived from an EMBL/GenBank/DDBJ whole genome shotgun (WGS) entry which is preliminary data.</text>
</comment>
<organism evidence="8 9">
    <name type="scientific">Coptotermes formosanus</name>
    <name type="common">Formosan subterranean termite</name>
    <dbReference type="NCBI Taxonomy" id="36987"/>
    <lineage>
        <taxon>Eukaryota</taxon>
        <taxon>Metazoa</taxon>
        <taxon>Ecdysozoa</taxon>
        <taxon>Arthropoda</taxon>
        <taxon>Hexapoda</taxon>
        <taxon>Insecta</taxon>
        <taxon>Pterygota</taxon>
        <taxon>Neoptera</taxon>
        <taxon>Polyneoptera</taxon>
        <taxon>Dictyoptera</taxon>
        <taxon>Blattodea</taxon>
        <taxon>Blattoidea</taxon>
        <taxon>Termitoidae</taxon>
        <taxon>Rhinotermitidae</taxon>
        <taxon>Coptotermes</taxon>
    </lineage>
</organism>
<keyword evidence="4 5" id="KW-0472">Membrane</keyword>
<dbReference type="GO" id="GO:0019991">
    <property type="term" value="P:septate junction assembly"/>
    <property type="evidence" value="ECO:0007669"/>
    <property type="project" value="InterPro"/>
</dbReference>
<evidence type="ECO:0000256" key="5">
    <source>
        <dbReference type="PROSITE-ProRule" id="PRU00581"/>
    </source>
</evidence>
<dbReference type="Proteomes" id="UP000502823">
    <property type="component" value="Unassembled WGS sequence"/>
</dbReference>
<evidence type="ECO:0000256" key="2">
    <source>
        <dbReference type="ARBA" id="ARBA00022692"/>
    </source>
</evidence>
<name>A0A6L2P920_COPFO</name>
<dbReference type="InterPro" id="IPR038976">
    <property type="entry name" value="Ssk"/>
</dbReference>
<protein>
    <recommendedName>
        <fullName evidence="7">MARVEL domain-containing protein</fullName>
    </recommendedName>
</protein>
<sequence>MVKTRDLLRMPTFIMKVTELVVTIICVALVTDMWYVAMTPAKTAIVNGTFVGYILLSTVIILGLILDTPLDRTLVLVVTLPGAVMFFASGSIMMQAWNNFGSQADRLLLSGVLSFLNGFVYLVDFVLNCFRSRLPCTR</sequence>
<evidence type="ECO:0000256" key="3">
    <source>
        <dbReference type="ARBA" id="ARBA00022989"/>
    </source>
</evidence>
<evidence type="ECO:0000256" key="4">
    <source>
        <dbReference type="ARBA" id="ARBA00023136"/>
    </source>
</evidence>
<reference evidence="9" key="1">
    <citation type="submission" date="2020-01" db="EMBL/GenBank/DDBJ databases">
        <title>Draft genome sequence of the Termite Coptotermes fromosanus.</title>
        <authorList>
            <person name="Itakura S."/>
            <person name="Yosikawa Y."/>
            <person name="Umezawa K."/>
        </authorList>
    </citation>
    <scope>NUCLEOTIDE SEQUENCE [LARGE SCALE GENOMIC DNA]</scope>
</reference>
<evidence type="ECO:0000256" key="6">
    <source>
        <dbReference type="SAM" id="Phobius"/>
    </source>
</evidence>
<dbReference type="GO" id="GO:0005886">
    <property type="term" value="C:plasma membrane"/>
    <property type="evidence" value="ECO:0007669"/>
    <property type="project" value="TreeGrafter"/>
</dbReference>
<keyword evidence="9" id="KW-1185">Reference proteome</keyword>
<feature type="transmembrane region" description="Helical" evidence="6">
    <location>
        <begin position="73"/>
        <end position="95"/>
    </location>
</feature>
<dbReference type="PANTHER" id="PTHR36692:SF2">
    <property type="entry name" value="GEO12064P1"/>
    <property type="match status" value="1"/>
</dbReference>
<feature type="transmembrane region" description="Helical" evidence="6">
    <location>
        <begin position="107"/>
        <end position="130"/>
    </location>
</feature>
<feature type="transmembrane region" description="Helical" evidence="6">
    <location>
        <begin position="20"/>
        <end position="38"/>
    </location>
</feature>
<gene>
    <name evidence="8" type="ORF">Cfor_02991</name>
</gene>
<dbReference type="OrthoDB" id="6349206at2759"/>
<accession>A0A6L2P920</accession>
<feature type="transmembrane region" description="Helical" evidence="6">
    <location>
        <begin position="44"/>
        <end position="66"/>
    </location>
</feature>